<reference evidence="2" key="1">
    <citation type="submission" date="2023-04" db="EMBL/GenBank/DDBJ databases">
        <title>Black Yeasts Isolated from many extreme environments.</title>
        <authorList>
            <person name="Coleine C."/>
            <person name="Stajich J.E."/>
            <person name="Selbmann L."/>
        </authorList>
    </citation>
    <scope>NUCLEOTIDE SEQUENCE</scope>
    <source>
        <strain evidence="2">CCFEE 5312</strain>
    </source>
</reference>
<proteinExistence type="predicted"/>
<keyword evidence="3" id="KW-1185">Reference proteome</keyword>
<feature type="region of interest" description="Disordered" evidence="1">
    <location>
        <begin position="125"/>
        <end position="158"/>
    </location>
</feature>
<dbReference type="Proteomes" id="UP001271007">
    <property type="component" value="Unassembled WGS sequence"/>
</dbReference>
<dbReference type="EMBL" id="JAWDJX010000002">
    <property type="protein sequence ID" value="KAK3058217.1"/>
    <property type="molecule type" value="Genomic_DNA"/>
</dbReference>
<dbReference type="AlphaFoldDB" id="A0AAJ0GIG9"/>
<name>A0AAJ0GIG9_9PEZI</name>
<feature type="compositionally biased region" description="Low complexity" evidence="1">
    <location>
        <begin position="89"/>
        <end position="107"/>
    </location>
</feature>
<evidence type="ECO:0000313" key="3">
    <source>
        <dbReference type="Proteomes" id="UP001271007"/>
    </source>
</evidence>
<evidence type="ECO:0000313" key="2">
    <source>
        <dbReference type="EMBL" id="KAK3058217.1"/>
    </source>
</evidence>
<evidence type="ECO:0000256" key="1">
    <source>
        <dbReference type="SAM" id="MobiDB-lite"/>
    </source>
</evidence>
<sequence length="175" mass="18392">MSVERADPGIGLPGGIGYTPGQLDSQQDLFTTGVAVTVSPPYTQQETHRLASVAAAGRSPRRTFRAAEPFPPARLRSLSWTPGVHRGPADSASMASSSNLSRLSRASPLQAPQPDLARQFLERGQPEGARDPDGQTGGGANWWGECSGRSGGSKAPFLRHSAYGNRLASLVSSKP</sequence>
<accession>A0AAJ0GIG9</accession>
<gene>
    <name evidence="2" type="ORF">LTR09_001295</name>
</gene>
<protein>
    <submittedName>
        <fullName evidence="2">Uncharacterized protein</fullName>
    </submittedName>
</protein>
<organism evidence="2 3">
    <name type="scientific">Extremus antarcticus</name>
    <dbReference type="NCBI Taxonomy" id="702011"/>
    <lineage>
        <taxon>Eukaryota</taxon>
        <taxon>Fungi</taxon>
        <taxon>Dikarya</taxon>
        <taxon>Ascomycota</taxon>
        <taxon>Pezizomycotina</taxon>
        <taxon>Dothideomycetes</taxon>
        <taxon>Dothideomycetidae</taxon>
        <taxon>Mycosphaerellales</taxon>
        <taxon>Extremaceae</taxon>
        <taxon>Extremus</taxon>
    </lineage>
</organism>
<comment type="caution">
    <text evidence="2">The sequence shown here is derived from an EMBL/GenBank/DDBJ whole genome shotgun (WGS) entry which is preliminary data.</text>
</comment>
<feature type="region of interest" description="Disordered" evidence="1">
    <location>
        <begin position="54"/>
        <end position="112"/>
    </location>
</feature>